<sequence>MKNNHELIQSLKNELIVSCQALPGEPLYKEEGGVMVLMAQAAIEAGAAGIRAQGVTDIKQIKDAFDIPVIGIIKREYPSFDSYITVTMKEVDELVEAGSDIIAMDATFAKRGDGKTINGFFKEVKEKYPDQLFMADISTLEEGLNAAEIGFDLIGTTMNGYTEETKEQTDVNFQLMKDLVEQTDRFIVAEGKLHYPEQLKKAFETGIHTAVVGGAITRPLDIAKRFIHALPNN</sequence>
<protein>
    <recommendedName>
        <fullName evidence="7">Putative N-acetylmannosamine-6-phosphate 2-epimerase</fullName>
        <ecNumber evidence="7">5.1.3.9</ecNumber>
    </recommendedName>
    <alternativeName>
        <fullName evidence="7">ManNAc-6-P epimerase</fullName>
    </alternativeName>
</protein>
<gene>
    <name evidence="7" type="primary">nanE</name>
    <name evidence="8" type="ORF">GCM10008932_17600</name>
</gene>
<dbReference type="Pfam" id="PF04131">
    <property type="entry name" value="NanE"/>
    <property type="match status" value="1"/>
</dbReference>
<dbReference type="RefSeq" id="WP_343755783.1">
    <property type="nucleotide sequence ID" value="NZ_BAAACW010000110.1"/>
</dbReference>
<dbReference type="Proteomes" id="UP001501166">
    <property type="component" value="Unassembled WGS sequence"/>
</dbReference>
<evidence type="ECO:0000313" key="9">
    <source>
        <dbReference type="Proteomes" id="UP001501166"/>
    </source>
</evidence>
<dbReference type="HAMAP" id="MF_01235">
    <property type="entry name" value="ManNAc6P_epimer"/>
    <property type="match status" value="1"/>
</dbReference>
<evidence type="ECO:0000256" key="1">
    <source>
        <dbReference type="ARBA" id="ARBA00000056"/>
    </source>
</evidence>
<reference evidence="8 9" key="1">
    <citation type="journal article" date="2019" name="Int. J. Syst. Evol. Microbiol.">
        <title>The Global Catalogue of Microorganisms (GCM) 10K type strain sequencing project: providing services to taxonomists for standard genome sequencing and annotation.</title>
        <authorList>
            <consortium name="The Broad Institute Genomics Platform"/>
            <consortium name="The Broad Institute Genome Sequencing Center for Infectious Disease"/>
            <person name="Wu L."/>
            <person name="Ma J."/>
        </authorList>
    </citation>
    <scope>NUCLEOTIDE SEQUENCE [LARGE SCALE GENOMIC DNA]</scope>
    <source>
        <strain evidence="8 9">JCM 12662</strain>
    </source>
</reference>
<keyword evidence="9" id="KW-1185">Reference proteome</keyword>
<evidence type="ECO:0000313" key="8">
    <source>
        <dbReference type="EMBL" id="GAA0365896.1"/>
    </source>
</evidence>
<evidence type="ECO:0000256" key="7">
    <source>
        <dbReference type="HAMAP-Rule" id="MF_01235"/>
    </source>
</evidence>
<dbReference type="InterPro" id="IPR007260">
    <property type="entry name" value="NanE"/>
</dbReference>
<dbReference type="EC" id="5.1.3.9" evidence="7"/>
<dbReference type="NCBIfam" id="NF002231">
    <property type="entry name" value="PRK01130.1"/>
    <property type="match status" value="1"/>
</dbReference>
<evidence type="ECO:0000256" key="5">
    <source>
        <dbReference type="ARBA" id="ARBA00023235"/>
    </source>
</evidence>
<comment type="similarity">
    <text evidence="4 7">Belongs to the NanE family.</text>
</comment>
<comment type="caution">
    <text evidence="8">The sequence shown here is derived from an EMBL/GenBank/DDBJ whole genome shotgun (WGS) entry which is preliminary data.</text>
</comment>
<name>A0ABN0XJN9_9LACT</name>
<evidence type="ECO:0000256" key="6">
    <source>
        <dbReference type="ARBA" id="ARBA00023277"/>
    </source>
</evidence>
<dbReference type="PANTHER" id="PTHR36204">
    <property type="entry name" value="N-ACETYLMANNOSAMINE-6-PHOSPHATE 2-EPIMERASE-RELATED"/>
    <property type="match status" value="1"/>
</dbReference>
<dbReference type="EMBL" id="BAAACW010000110">
    <property type="protein sequence ID" value="GAA0365896.1"/>
    <property type="molecule type" value="Genomic_DNA"/>
</dbReference>
<dbReference type="Gene3D" id="3.20.20.70">
    <property type="entry name" value="Aldolase class I"/>
    <property type="match status" value="1"/>
</dbReference>
<comment type="pathway">
    <text evidence="3 7">Amino-sugar metabolism; N-acetylneuraminate degradation; D-fructose 6-phosphate from N-acetylneuraminate: step 3/5.</text>
</comment>
<comment type="function">
    <text evidence="2 7">Converts N-acetylmannosamine-6-phosphate (ManNAc-6-P) to N-acetylglucosamine-6-phosphate (GlcNAc-6-P).</text>
</comment>
<dbReference type="InterPro" id="IPR011060">
    <property type="entry name" value="RibuloseP-bd_barrel"/>
</dbReference>
<dbReference type="CDD" id="cd04729">
    <property type="entry name" value="NanE"/>
    <property type="match status" value="1"/>
</dbReference>
<accession>A0ABN0XJN9</accession>
<organism evidence="8 9">
    <name type="scientific">Alkalibacterium iburiense</name>
    <dbReference type="NCBI Taxonomy" id="290589"/>
    <lineage>
        <taxon>Bacteria</taxon>
        <taxon>Bacillati</taxon>
        <taxon>Bacillota</taxon>
        <taxon>Bacilli</taxon>
        <taxon>Lactobacillales</taxon>
        <taxon>Carnobacteriaceae</taxon>
        <taxon>Alkalibacterium</taxon>
    </lineage>
</organism>
<dbReference type="InterPro" id="IPR013785">
    <property type="entry name" value="Aldolase_TIM"/>
</dbReference>
<comment type="catalytic activity">
    <reaction evidence="1 7">
        <text>an N-acyl-D-glucosamine 6-phosphate = an N-acyl-D-mannosamine 6-phosphate</text>
        <dbReference type="Rhea" id="RHEA:23932"/>
        <dbReference type="ChEBI" id="CHEBI:57599"/>
        <dbReference type="ChEBI" id="CHEBI:57666"/>
        <dbReference type="EC" id="5.1.3.9"/>
    </reaction>
</comment>
<evidence type="ECO:0000256" key="3">
    <source>
        <dbReference type="ARBA" id="ARBA00005081"/>
    </source>
</evidence>
<proteinExistence type="inferred from homology"/>
<dbReference type="SUPFAM" id="SSF51366">
    <property type="entry name" value="Ribulose-phoshate binding barrel"/>
    <property type="match status" value="1"/>
</dbReference>
<keyword evidence="6 7" id="KW-0119">Carbohydrate metabolism</keyword>
<dbReference type="PANTHER" id="PTHR36204:SF1">
    <property type="entry name" value="N-ACETYLMANNOSAMINE-6-PHOSPHATE 2-EPIMERASE-RELATED"/>
    <property type="match status" value="1"/>
</dbReference>
<evidence type="ECO:0000256" key="4">
    <source>
        <dbReference type="ARBA" id="ARBA00007439"/>
    </source>
</evidence>
<evidence type="ECO:0000256" key="2">
    <source>
        <dbReference type="ARBA" id="ARBA00002147"/>
    </source>
</evidence>
<keyword evidence="5 7" id="KW-0413">Isomerase</keyword>